<feature type="signal peptide" evidence="1">
    <location>
        <begin position="1"/>
        <end position="21"/>
    </location>
</feature>
<keyword evidence="1" id="KW-0732">Signal</keyword>
<evidence type="ECO:0000313" key="2">
    <source>
        <dbReference type="EMBL" id="MDR4306181.1"/>
    </source>
</evidence>
<feature type="chain" id="PRO_5046281195" evidence="1">
    <location>
        <begin position="22"/>
        <end position="203"/>
    </location>
</feature>
<proteinExistence type="predicted"/>
<reference evidence="2" key="1">
    <citation type="submission" date="2020-10" db="EMBL/GenBank/DDBJ databases">
        <authorList>
            <person name="Abbas A."/>
            <person name="Razzaq R."/>
            <person name="Waqas M."/>
            <person name="Abbas N."/>
            <person name="Nielsen T.K."/>
            <person name="Hansen L.H."/>
            <person name="Hussain S."/>
            <person name="Shahid M."/>
        </authorList>
    </citation>
    <scope>NUCLEOTIDE SEQUENCE</scope>
    <source>
        <strain evidence="2">S14</strain>
    </source>
</reference>
<dbReference type="EMBL" id="JADBEO010000009">
    <property type="protein sequence ID" value="MDR4306181.1"/>
    <property type="molecule type" value="Genomic_DNA"/>
</dbReference>
<protein>
    <submittedName>
        <fullName evidence="2">Tetratricopeptide repeat protein</fullName>
    </submittedName>
</protein>
<dbReference type="Gene3D" id="1.25.40.10">
    <property type="entry name" value="Tetratricopeptide repeat domain"/>
    <property type="match status" value="1"/>
</dbReference>
<dbReference type="InterPro" id="IPR019734">
    <property type="entry name" value="TPR_rpt"/>
</dbReference>
<dbReference type="InterPro" id="IPR011990">
    <property type="entry name" value="TPR-like_helical_dom_sf"/>
</dbReference>
<dbReference type="SMART" id="SM00028">
    <property type="entry name" value="TPR"/>
    <property type="match status" value="3"/>
</dbReference>
<gene>
    <name evidence="2" type="ORF">IHQ68_06065</name>
</gene>
<sequence>MSRILPAALVTAAAFVAPVFADDAAPAPQPPAAGPAAANPEAERQGPLDELLGRLARTDDPRAAKRIAGAVQALWLRSGSDTIDLLTARANEAQRAQKLDDAVKLMDEVVSLRPDFAEGWNRRATLNFAAKDYDAAMADIHQTLVREPRHFGAWLALGRILSMSGFDKQALAAFRKTLEIYPAVEGLKKETDELALKVEGQPI</sequence>
<evidence type="ECO:0000256" key="1">
    <source>
        <dbReference type="SAM" id="SignalP"/>
    </source>
</evidence>
<dbReference type="Proteomes" id="UP001181622">
    <property type="component" value="Unassembled WGS sequence"/>
</dbReference>
<dbReference type="Pfam" id="PF13432">
    <property type="entry name" value="TPR_16"/>
    <property type="match status" value="1"/>
</dbReference>
<organism evidence="2 3">
    <name type="scientific">Chelatococcus sambhunathii</name>
    <dbReference type="NCBI Taxonomy" id="363953"/>
    <lineage>
        <taxon>Bacteria</taxon>
        <taxon>Pseudomonadati</taxon>
        <taxon>Pseudomonadota</taxon>
        <taxon>Alphaproteobacteria</taxon>
        <taxon>Hyphomicrobiales</taxon>
        <taxon>Chelatococcaceae</taxon>
        <taxon>Chelatococcus</taxon>
    </lineage>
</organism>
<comment type="caution">
    <text evidence="2">The sequence shown here is derived from an EMBL/GenBank/DDBJ whole genome shotgun (WGS) entry which is preliminary data.</text>
</comment>
<dbReference type="SUPFAM" id="SSF48452">
    <property type="entry name" value="TPR-like"/>
    <property type="match status" value="1"/>
</dbReference>
<accession>A0ABU1DDJ1</accession>
<dbReference type="RefSeq" id="WP_309389842.1">
    <property type="nucleotide sequence ID" value="NZ_JADBEO010000009.1"/>
</dbReference>
<name>A0ABU1DDJ1_9HYPH</name>
<evidence type="ECO:0000313" key="3">
    <source>
        <dbReference type="Proteomes" id="UP001181622"/>
    </source>
</evidence>
<keyword evidence="3" id="KW-1185">Reference proteome</keyword>